<comment type="caution">
    <text evidence="3">The sequence shown here is derived from an EMBL/GenBank/DDBJ whole genome shotgun (WGS) entry which is preliminary data.</text>
</comment>
<keyword evidence="5" id="KW-1185">Reference proteome</keyword>
<evidence type="ECO:0000313" key="3">
    <source>
        <dbReference type="EMBL" id="TDN28279.1"/>
    </source>
</evidence>
<accession>A0A135ZB32</accession>
<dbReference type="AlphaFoldDB" id="A0A135ZB32"/>
<evidence type="ECO:0000313" key="5">
    <source>
        <dbReference type="Proteomes" id="UP001434419"/>
    </source>
</evidence>
<feature type="coiled-coil region" evidence="1">
    <location>
        <begin position="92"/>
        <end position="123"/>
    </location>
</feature>
<protein>
    <submittedName>
        <fullName evidence="3">Uncharacterized protein</fullName>
    </submittedName>
</protein>
<evidence type="ECO:0000256" key="1">
    <source>
        <dbReference type="SAM" id="Coils"/>
    </source>
</evidence>
<reference evidence="3 4" key="1">
    <citation type="submission" date="2017-06" db="EMBL/GenBank/DDBJ databases">
        <authorList>
            <person name="Swanenburg J."/>
            <person name="Kort R."/>
        </authorList>
    </citation>
    <scope>NUCLEOTIDE SEQUENCE [LARGE SCALE GENOMIC DNA]</scope>
    <source>
        <strain evidence="3 4">RL05</strain>
    </source>
</reference>
<dbReference type="EMBL" id="JBETVU010000007">
    <property type="protein sequence ID" value="MES5148535.1"/>
    <property type="molecule type" value="Genomic_DNA"/>
</dbReference>
<organism evidence="3 4">
    <name type="scientific">Lactobacillus crispatus</name>
    <dbReference type="NCBI Taxonomy" id="47770"/>
    <lineage>
        <taxon>Bacteria</taxon>
        <taxon>Bacillati</taxon>
        <taxon>Bacillota</taxon>
        <taxon>Bacilli</taxon>
        <taxon>Lactobacillales</taxon>
        <taxon>Lactobacillaceae</taxon>
        <taxon>Lactobacillus</taxon>
    </lineage>
</organism>
<evidence type="ECO:0000313" key="4">
    <source>
        <dbReference type="Proteomes" id="UP000295195"/>
    </source>
</evidence>
<dbReference type="Proteomes" id="UP001434419">
    <property type="component" value="Unassembled WGS sequence"/>
</dbReference>
<name>A0A135ZB32_9LACO</name>
<evidence type="ECO:0000313" key="2">
    <source>
        <dbReference type="EMBL" id="MES5148535.1"/>
    </source>
</evidence>
<dbReference type="RefSeq" id="WP_060463049.1">
    <property type="nucleotide sequence ID" value="NZ_CP083390.1"/>
</dbReference>
<sequence length="125" mass="14591">MTPINLNRVHNGKDIIATVTTQDNKTIAVVLKPEDIATLREQLVDYYRKTGNINPNNDINVFNDFKRKKNSPQTLEGTIKISKKLYKDFQYLEVEKKKLINLNTQLRHLNSNLRQENKALKNRLN</sequence>
<dbReference type="Proteomes" id="UP000295195">
    <property type="component" value="Unassembled WGS sequence"/>
</dbReference>
<keyword evidence="1" id="KW-0175">Coiled coil</keyword>
<gene>
    <name evidence="2" type="ORF">ABVC42_00990</name>
    <name evidence="3" type="ORF">CEE75_13230</name>
</gene>
<reference evidence="2" key="2">
    <citation type="submission" date="2024-06" db="EMBL/GenBank/DDBJ databases">
        <title>Vaginal Lactobacillus fatty acid response mechanisms reveal a metabolite-targeted strategy for bacterial vaginosis treatment.</title>
        <authorList>
            <person name="Zhu M."/>
            <person name="Blainey P.C."/>
            <person name="Bloom S.M."/>
            <person name="Kwon D.S."/>
        </authorList>
    </citation>
    <scope>NUCLEOTIDE SEQUENCE</scope>
    <source>
        <strain evidence="2">194_F1_1</strain>
    </source>
</reference>
<dbReference type="EMBL" id="NKLP01000303">
    <property type="protein sequence ID" value="TDN28279.1"/>
    <property type="molecule type" value="Genomic_DNA"/>
</dbReference>
<proteinExistence type="predicted"/>